<proteinExistence type="predicted"/>
<gene>
    <name evidence="2" type="ORF">FPZ52_10535</name>
</gene>
<dbReference type="Proteomes" id="UP000318483">
    <property type="component" value="Chromosome"/>
</dbReference>
<feature type="region of interest" description="Disordered" evidence="1">
    <location>
        <begin position="134"/>
        <end position="197"/>
    </location>
</feature>
<protein>
    <submittedName>
        <fullName evidence="2">Helix-turn-helix domain-containing protein</fullName>
    </submittedName>
</protein>
<evidence type="ECO:0000313" key="3">
    <source>
        <dbReference type="Proteomes" id="UP000318483"/>
    </source>
</evidence>
<dbReference type="Pfam" id="PF13730">
    <property type="entry name" value="HTH_36"/>
    <property type="match status" value="1"/>
</dbReference>
<organism evidence="2 3">
    <name type="scientific">Qingshengfaniella alkalisoli</name>
    <dbReference type="NCBI Taxonomy" id="2599296"/>
    <lineage>
        <taxon>Bacteria</taxon>
        <taxon>Pseudomonadati</taxon>
        <taxon>Pseudomonadota</taxon>
        <taxon>Alphaproteobacteria</taxon>
        <taxon>Rhodobacterales</taxon>
        <taxon>Paracoccaceae</taxon>
        <taxon>Qingshengfaniella</taxon>
    </lineage>
</organism>
<sequence length="281" mass="31746">MCNWNKHRWNWKRAVKRDPRLSDAAKLLAVSLVDDFANHQTARCTMRIETLAECHGKSKRSIQRALSELRNLSWIEVNHRRGPGAKSKIVFLDGDGIVPVSSPEKVAELAAYRENKTTDVSFYGNEKATDMTQIDDNRVTPYIEPNKNQNGYAHEGAPAREDGPPVSQDASDPSTRHSVNDAPAPSATPAPTARPAPHLRAIVPHGSEHERQWNDWLRAKGLPELSAFAESLTEQGLTGWDMPWKQPPSDDGYPPMLAKRFVAWRIEARRKFYHQPFRRTA</sequence>
<keyword evidence="3" id="KW-1185">Reference proteome</keyword>
<name>A0A5B8IYN6_9RHOB</name>
<evidence type="ECO:0000256" key="1">
    <source>
        <dbReference type="SAM" id="MobiDB-lite"/>
    </source>
</evidence>
<reference evidence="2 3" key="1">
    <citation type="submission" date="2019-07" db="EMBL/GenBank/DDBJ databases">
        <title>Litoreibacter alkalisoli sp. nov., isolated from saline-alkaline soil.</title>
        <authorList>
            <person name="Wang S."/>
            <person name="Xu L."/>
            <person name="Xing Y.-T."/>
            <person name="Sun J.-Q."/>
        </authorList>
    </citation>
    <scope>NUCLEOTIDE SEQUENCE [LARGE SCALE GENOMIC DNA]</scope>
    <source>
        <strain evidence="2 3">LN3S51</strain>
    </source>
</reference>
<evidence type="ECO:0000313" key="2">
    <source>
        <dbReference type="EMBL" id="QDY70011.1"/>
    </source>
</evidence>
<dbReference type="KEGG" id="lit:FPZ52_10535"/>
<dbReference type="RefSeq" id="WP_146365387.1">
    <property type="nucleotide sequence ID" value="NZ_CP042261.1"/>
</dbReference>
<accession>A0A5B8IYN6</accession>
<dbReference type="AlphaFoldDB" id="A0A5B8IYN6"/>
<dbReference type="EMBL" id="CP042261">
    <property type="protein sequence ID" value="QDY70011.1"/>
    <property type="molecule type" value="Genomic_DNA"/>
</dbReference>
<dbReference type="OrthoDB" id="7872496at2"/>